<dbReference type="Gene3D" id="3.90.1150.10">
    <property type="entry name" value="Aspartate Aminotransferase, domain 1"/>
    <property type="match status" value="1"/>
</dbReference>
<evidence type="ECO:0000256" key="3">
    <source>
        <dbReference type="ARBA" id="ARBA00013049"/>
    </source>
</evidence>
<proteinExistence type="inferred from homology"/>
<dbReference type="Gene3D" id="3.40.640.10">
    <property type="entry name" value="Type I PLP-dependent aspartate aminotransferase-like (Major domain)"/>
    <property type="match status" value="1"/>
</dbReference>
<accession>A0A9P6W3J0</accession>
<evidence type="ECO:0000256" key="5">
    <source>
        <dbReference type="ARBA" id="ARBA00022679"/>
    </source>
</evidence>
<comment type="similarity">
    <text evidence="2">Belongs to the class-V pyridoxal-phosphate-dependent aminotransferase family.</text>
</comment>
<dbReference type="OrthoDB" id="7403325at2759"/>
<evidence type="ECO:0000256" key="4">
    <source>
        <dbReference type="ARBA" id="ARBA00022576"/>
    </source>
</evidence>
<dbReference type="InterPro" id="IPR015422">
    <property type="entry name" value="PyrdxlP-dep_Trfase_small"/>
</dbReference>
<sequence>MSFSSSSQPTTHFVQAEHKLLSVPGPVEVSDEVLFANAHPSMSHVSPAFAPVFGDCLRYLRKLLYTEKGQPFIIAGSGTLGWDLVAANLLEAGQKALVLNTGYFGDAFADCLETYGAKVDQIGAPVGGRPSLDEVEAALKKEKYSVLTFTHVDTSTGVLSDAKAIAETVRRVSPDTLIVLDGVCAVASEEIRMDDWQIDVVVGASQKGISVPPGVSITALSQKALQVLDARKTPIPAYFANYKRWLPVMESYEKGTPAYFATPSVNLIYALEASLKTIVDGPVSLENRFKMHREAAAKFRDEAAKLGFKTVATSAEGAANGMTALYVSEGIPPPALIGALAERGIVIAGGLHKDIKYIRFGHMGVSVVERPADADKILAALKDALKSVQGAKTDFTAGLIYASNLDRGEGHTAPAMPLLDEYHFSDSQPTGWTLDMRGPLGALAQLACGKAWQRRSESTDATTRILVQWLKEWLVEKRQCLEIALHEGRIPRVDVLQQVEESVYQEAHHRHDGAGAGQLLSSGVNAAPVTPSGTTQTPEQPDKEVEAALWRERCDGQILTTSGPQEVQRTRTSIALIFSKIRSVSDTIQGADKELSDWASSLSGQADFFLEHLRQAELSSLVWTLEHLCPRWRSAAPRVMPPELCGWLSLGANPAFNFSAYDTQNDAHARAMTHPAWLEARWYRQLVTPEQTPSLSDQSQVAQVLAPFAVATAMLTRRTPSPEVHSSVSSGAQFPQHTEQSEYVNPLEVLLDPTRRPQSLAHTRIGLRAQRRYGILPELWQARWA</sequence>
<evidence type="ECO:0000256" key="6">
    <source>
        <dbReference type="ARBA" id="ARBA00022898"/>
    </source>
</evidence>
<keyword evidence="10" id="KW-1185">Reference proteome</keyword>
<dbReference type="InterPro" id="IPR015421">
    <property type="entry name" value="PyrdxlP-dep_Trfase_major"/>
</dbReference>
<keyword evidence="5" id="KW-0808">Transferase</keyword>
<keyword evidence="6" id="KW-0663">Pyridoxal phosphate</keyword>
<dbReference type="FunFam" id="3.40.640.10:FF:000027">
    <property type="entry name" value="Serine--pyruvate aminotransferase, mitochondrial"/>
    <property type="match status" value="1"/>
</dbReference>
<dbReference type="GO" id="GO:0008453">
    <property type="term" value="F:alanine-glyoxylate transaminase activity"/>
    <property type="evidence" value="ECO:0007669"/>
    <property type="project" value="UniProtKB-EC"/>
</dbReference>
<gene>
    <name evidence="9" type="ORF">C6P46_003101</name>
</gene>
<evidence type="ECO:0000256" key="1">
    <source>
        <dbReference type="ARBA" id="ARBA00001933"/>
    </source>
</evidence>
<feature type="domain" description="Aminotransferase class V" evidence="8">
    <location>
        <begin position="35"/>
        <end position="352"/>
    </location>
</feature>
<evidence type="ECO:0000313" key="9">
    <source>
        <dbReference type="EMBL" id="KAG0662788.1"/>
    </source>
</evidence>
<dbReference type="PANTHER" id="PTHR21152:SF24">
    <property type="entry name" value="ALANINE--GLYOXYLATE AMINOTRANSFERASE 1"/>
    <property type="match status" value="1"/>
</dbReference>
<dbReference type="InterPro" id="IPR015424">
    <property type="entry name" value="PyrdxlP-dep_Trfase"/>
</dbReference>
<dbReference type="FunFam" id="3.90.1150.10:FF:000049">
    <property type="entry name" value="Alanine-glyoxylate aminotransferase 1"/>
    <property type="match status" value="1"/>
</dbReference>
<evidence type="ECO:0000259" key="8">
    <source>
        <dbReference type="Pfam" id="PF00266"/>
    </source>
</evidence>
<comment type="cofactor">
    <cofactor evidence="1">
        <name>pyridoxal 5'-phosphate</name>
        <dbReference type="ChEBI" id="CHEBI:597326"/>
    </cofactor>
</comment>
<feature type="region of interest" description="Disordered" evidence="7">
    <location>
        <begin position="506"/>
        <end position="542"/>
    </location>
</feature>
<reference evidence="9 10" key="1">
    <citation type="submission" date="2020-11" db="EMBL/GenBank/DDBJ databases">
        <title>Kefir isolates.</title>
        <authorList>
            <person name="Marcisauskas S."/>
            <person name="Kim Y."/>
            <person name="Blasche S."/>
        </authorList>
    </citation>
    <scope>NUCLEOTIDE SEQUENCE [LARGE SCALE GENOMIC DNA]</scope>
    <source>
        <strain evidence="9 10">KR</strain>
    </source>
</reference>
<name>A0A9P6W3J0_RHOMI</name>
<dbReference type="EMBL" id="PUHQ01000024">
    <property type="protein sequence ID" value="KAG0662788.1"/>
    <property type="molecule type" value="Genomic_DNA"/>
</dbReference>
<keyword evidence="4" id="KW-0032">Aminotransferase</keyword>
<dbReference type="AlphaFoldDB" id="A0A9P6W3J0"/>
<evidence type="ECO:0000256" key="2">
    <source>
        <dbReference type="ARBA" id="ARBA00009236"/>
    </source>
</evidence>
<dbReference type="PANTHER" id="PTHR21152">
    <property type="entry name" value="AMINOTRANSFERASE CLASS V"/>
    <property type="match status" value="1"/>
</dbReference>
<organism evidence="9 10">
    <name type="scientific">Rhodotorula mucilaginosa</name>
    <name type="common">Yeast</name>
    <name type="synonym">Rhodotorula rubra</name>
    <dbReference type="NCBI Taxonomy" id="5537"/>
    <lineage>
        <taxon>Eukaryota</taxon>
        <taxon>Fungi</taxon>
        <taxon>Dikarya</taxon>
        <taxon>Basidiomycota</taxon>
        <taxon>Pucciniomycotina</taxon>
        <taxon>Microbotryomycetes</taxon>
        <taxon>Sporidiobolales</taxon>
        <taxon>Sporidiobolaceae</taxon>
        <taxon>Rhodotorula</taxon>
    </lineage>
</organism>
<dbReference type="SUPFAM" id="SSF53383">
    <property type="entry name" value="PLP-dependent transferases"/>
    <property type="match status" value="1"/>
</dbReference>
<dbReference type="GO" id="GO:0019265">
    <property type="term" value="P:glycine biosynthetic process, by transamination of glyoxylate"/>
    <property type="evidence" value="ECO:0007669"/>
    <property type="project" value="TreeGrafter"/>
</dbReference>
<comment type="caution">
    <text evidence="9">The sequence shown here is derived from an EMBL/GenBank/DDBJ whole genome shotgun (WGS) entry which is preliminary data.</text>
</comment>
<dbReference type="GO" id="GO:0005777">
    <property type="term" value="C:peroxisome"/>
    <property type="evidence" value="ECO:0007669"/>
    <property type="project" value="TreeGrafter"/>
</dbReference>
<dbReference type="Pfam" id="PF00266">
    <property type="entry name" value="Aminotran_5"/>
    <property type="match status" value="1"/>
</dbReference>
<evidence type="ECO:0000256" key="7">
    <source>
        <dbReference type="SAM" id="MobiDB-lite"/>
    </source>
</evidence>
<dbReference type="Proteomes" id="UP000777482">
    <property type="component" value="Unassembled WGS sequence"/>
</dbReference>
<evidence type="ECO:0000313" key="10">
    <source>
        <dbReference type="Proteomes" id="UP000777482"/>
    </source>
</evidence>
<dbReference type="GO" id="GO:0004760">
    <property type="term" value="F:L-serine-pyruvate transaminase activity"/>
    <property type="evidence" value="ECO:0007669"/>
    <property type="project" value="TreeGrafter"/>
</dbReference>
<dbReference type="InterPro" id="IPR000192">
    <property type="entry name" value="Aminotrans_V_dom"/>
</dbReference>
<dbReference type="EC" id="2.6.1.44" evidence="3"/>
<protein>
    <recommendedName>
        <fullName evidence="3">alanine--glyoxylate transaminase</fullName>
        <ecNumber evidence="3">2.6.1.44</ecNumber>
    </recommendedName>
</protein>